<dbReference type="Proteomes" id="UP000054007">
    <property type="component" value="Unassembled WGS sequence"/>
</dbReference>
<evidence type="ECO:0000313" key="2">
    <source>
        <dbReference type="Proteomes" id="UP000054007"/>
    </source>
</evidence>
<gene>
    <name evidence="1" type="ORF">CYLTODRAFT_241343</name>
</gene>
<organism evidence="1 2">
    <name type="scientific">Cylindrobasidium torrendii FP15055 ss-10</name>
    <dbReference type="NCBI Taxonomy" id="1314674"/>
    <lineage>
        <taxon>Eukaryota</taxon>
        <taxon>Fungi</taxon>
        <taxon>Dikarya</taxon>
        <taxon>Basidiomycota</taxon>
        <taxon>Agaricomycotina</taxon>
        <taxon>Agaricomycetes</taxon>
        <taxon>Agaricomycetidae</taxon>
        <taxon>Agaricales</taxon>
        <taxon>Marasmiineae</taxon>
        <taxon>Physalacriaceae</taxon>
        <taxon>Cylindrobasidium</taxon>
    </lineage>
</organism>
<evidence type="ECO:0000313" key="1">
    <source>
        <dbReference type="EMBL" id="KIY73453.1"/>
    </source>
</evidence>
<reference evidence="1 2" key="1">
    <citation type="journal article" date="2015" name="Fungal Genet. Biol.">
        <title>Evolution of novel wood decay mechanisms in Agaricales revealed by the genome sequences of Fistulina hepatica and Cylindrobasidium torrendii.</title>
        <authorList>
            <person name="Floudas D."/>
            <person name="Held B.W."/>
            <person name="Riley R."/>
            <person name="Nagy L.G."/>
            <person name="Koehler G."/>
            <person name="Ransdell A.S."/>
            <person name="Younus H."/>
            <person name="Chow J."/>
            <person name="Chiniquy J."/>
            <person name="Lipzen A."/>
            <person name="Tritt A."/>
            <person name="Sun H."/>
            <person name="Haridas S."/>
            <person name="LaButti K."/>
            <person name="Ohm R.A."/>
            <person name="Kues U."/>
            <person name="Blanchette R.A."/>
            <person name="Grigoriev I.V."/>
            <person name="Minto R.E."/>
            <person name="Hibbett D.S."/>
        </authorList>
    </citation>
    <scope>NUCLEOTIDE SEQUENCE [LARGE SCALE GENOMIC DNA]</scope>
    <source>
        <strain evidence="1 2">FP15055 ss-10</strain>
    </source>
</reference>
<name>A0A0D7BSD8_9AGAR</name>
<protein>
    <submittedName>
        <fullName evidence="1">Uncharacterized protein</fullName>
    </submittedName>
</protein>
<dbReference type="EMBL" id="KN880436">
    <property type="protein sequence ID" value="KIY73453.1"/>
    <property type="molecule type" value="Genomic_DNA"/>
</dbReference>
<dbReference type="InterPro" id="IPR054208">
    <property type="entry name" value="DUF6914"/>
</dbReference>
<dbReference type="Pfam" id="PF21858">
    <property type="entry name" value="DUF6914"/>
    <property type="match status" value="1"/>
</dbReference>
<dbReference type="OrthoDB" id="37659at2759"/>
<dbReference type="AlphaFoldDB" id="A0A0D7BSD8"/>
<proteinExistence type="predicted"/>
<keyword evidence="2" id="KW-1185">Reference proteome</keyword>
<sequence>MASIAASPTFPLIVAQWALRNHWRRTEHWGLAALTSVDKGTMRVFQVAGNMDSFEFEACHHNTAERDFLGGVHVGNVSAADGELEKLEQRLRNINVKKGDPDWDCQSWVIDALQELRMAETGIVFAGMSERAIRAELEEEKEREETGHCLVHERLQENSI</sequence>
<accession>A0A0D7BSD8</accession>